<evidence type="ECO:0000256" key="1">
    <source>
        <dbReference type="ARBA" id="ARBA00022729"/>
    </source>
</evidence>
<organism evidence="5 6">
    <name type="scientific">Geomonas oryzisoli</name>
    <dbReference type="NCBI Taxonomy" id="2847992"/>
    <lineage>
        <taxon>Bacteria</taxon>
        <taxon>Pseudomonadati</taxon>
        <taxon>Thermodesulfobacteriota</taxon>
        <taxon>Desulfuromonadia</taxon>
        <taxon>Geobacterales</taxon>
        <taxon>Geobacteraceae</taxon>
        <taxon>Geomonas</taxon>
    </lineage>
</organism>
<keyword evidence="1 2" id="KW-0732">Signal</keyword>
<dbReference type="Pfam" id="PF10531">
    <property type="entry name" value="SLBB"/>
    <property type="match status" value="1"/>
</dbReference>
<feature type="chain" id="PRO_5046523733" evidence="2">
    <location>
        <begin position="23"/>
        <end position="268"/>
    </location>
</feature>
<evidence type="ECO:0000256" key="2">
    <source>
        <dbReference type="SAM" id="SignalP"/>
    </source>
</evidence>
<dbReference type="InterPro" id="IPR019554">
    <property type="entry name" value="Soluble_ligand-bd"/>
</dbReference>
<evidence type="ECO:0000313" key="6">
    <source>
        <dbReference type="Proteomes" id="UP000683557"/>
    </source>
</evidence>
<proteinExistence type="predicted"/>
<dbReference type="PANTHER" id="PTHR33619:SF3">
    <property type="entry name" value="POLYSACCHARIDE EXPORT PROTEIN GFCE-RELATED"/>
    <property type="match status" value="1"/>
</dbReference>
<sequence length="268" mass="29926">MRMRYWLLLLLVLCSFPLSVFGGDYVIGEGDALDIAVWGVKELNFPVRVRPDGKITVPGLGEVVASGSTPSQLQTHLAGRLKELVKNPIVTVTVREITNSKVYIFGSGVKANVYDLSRRTTLLQLLCMLPEVKTADLRNAYLLRDGKKLKVDLHRLFIQGDTTQDLVIETNDSLFVPLLTDRSVYVLGAVNMPKSIEYREGMKVMEAILEAGGFTKFADQNDVVVRRKEGEQSRSLEVKAKKLFKEGDLSQNIDLKAGDYVLVKEAFF</sequence>
<dbReference type="RefSeq" id="WP_216798687.1">
    <property type="nucleotide sequence ID" value="NZ_CP076723.1"/>
</dbReference>
<dbReference type="InterPro" id="IPR003715">
    <property type="entry name" value="Poly_export_N"/>
</dbReference>
<keyword evidence="6" id="KW-1185">Reference proteome</keyword>
<feature type="domain" description="Soluble ligand binding" evidence="4">
    <location>
        <begin position="184"/>
        <end position="231"/>
    </location>
</feature>
<evidence type="ECO:0000259" key="3">
    <source>
        <dbReference type="Pfam" id="PF02563"/>
    </source>
</evidence>
<accession>A0ABX8J580</accession>
<feature type="signal peptide" evidence="2">
    <location>
        <begin position="1"/>
        <end position="22"/>
    </location>
</feature>
<reference evidence="5 6" key="1">
    <citation type="submission" date="2021-06" db="EMBL/GenBank/DDBJ databases">
        <title>Gemonas diversity in paddy soil.</title>
        <authorList>
            <person name="Liu G."/>
        </authorList>
    </citation>
    <scope>NUCLEOTIDE SEQUENCE [LARGE SCALE GENOMIC DNA]</scope>
    <source>
        <strain evidence="5 6">RG10</strain>
    </source>
</reference>
<feature type="domain" description="Polysaccharide export protein N-terminal" evidence="3">
    <location>
        <begin position="24"/>
        <end position="94"/>
    </location>
</feature>
<evidence type="ECO:0000313" key="5">
    <source>
        <dbReference type="EMBL" id="QWV91857.1"/>
    </source>
</evidence>
<gene>
    <name evidence="5" type="ORF">KP004_11500</name>
</gene>
<evidence type="ECO:0000259" key="4">
    <source>
        <dbReference type="Pfam" id="PF10531"/>
    </source>
</evidence>
<dbReference type="EMBL" id="CP076723">
    <property type="protein sequence ID" value="QWV91857.1"/>
    <property type="molecule type" value="Genomic_DNA"/>
</dbReference>
<dbReference type="Pfam" id="PF02563">
    <property type="entry name" value="Poly_export"/>
    <property type="match status" value="1"/>
</dbReference>
<dbReference type="Proteomes" id="UP000683557">
    <property type="component" value="Chromosome"/>
</dbReference>
<dbReference type="InterPro" id="IPR049712">
    <property type="entry name" value="Poly_export"/>
</dbReference>
<name>A0ABX8J580_9BACT</name>
<dbReference type="PANTHER" id="PTHR33619">
    <property type="entry name" value="POLYSACCHARIDE EXPORT PROTEIN GFCE-RELATED"/>
    <property type="match status" value="1"/>
</dbReference>
<protein>
    <submittedName>
        <fullName evidence="5">Polysaccharide biosynthesis/export family protein</fullName>
    </submittedName>
</protein>